<dbReference type="Ensembl" id="ENSCSET00000021803.1">
    <property type="protein sequence ID" value="ENSCSEP00000021526.1"/>
    <property type="gene ID" value="ENSCSEG00000013737.1"/>
</dbReference>
<dbReference type="FunFam" id="3.30.160.60:FF:001158">
    <property type="entry name" value="zinc finger protein 22"/>
    <property type="match status" value="1"/>
</dbReference>
<dbReference type="Proteomes" id="UP000265120">
    <property type="component" value="Chromosome 16"/>
</dbReference>
<dbReference type="AlphaFoldDB" id="A0A3P8W7B6"/>
<dbReference type="GO" id="GO:0000981">
    <property type="term" value="F:DNA-binding transcription factor activity, RNA polymerase II-specific"/>
    <property type="evidence" value="ECO:0007669"/>
    <property type="project" value="TreeGrafter"/>
</dbReference>
<dbReference type="PROSITE" id="PS00028">
    <property type="entry name" value="ZINC_FINGER_C2H2_1"/>
    <property type="match status" value="8"/>
</dbReference>
<feature type="domain" description="C2H2-type" evidence="13">
    <location>
        <begin position="638"/>
        <end position="665"/>
    </location>
</feature>
<dbReference type="GO" id="GO:0005634">
    <property type="term" value="C:nucleus"/>
    <property type="evidence" value="ECO:0007669"/>
    <property type="project" value="UniProtKB-SubCell"/>
</dbReference>
<feature type="domain" description="C2H2-type" evidence="13">
    <location>
        <begin position="806"/>
        <end position="833"/>
    </location>
</feature>
<comment type="subcellular location">
    <subcellularLocation>
        <location evidence="1">Nucleus</location>
    </subcellularLocation>
</comment>
<evidence type="ECO:0000256" key="3">
    <source>
        <dbReference type="ARBA" id="ARBA00022723"/>
    </source>
</evidence>
<feature type="region of interest" description="Disordered" evidence="12">
    <location>
        <begin position="444"/>
        <end position="467"/>
    </location>
</feature>
<dbReference type="InterPro" id="IPR036236">
    <property type="entry name" value="Znf_C2H2_sf"/>
</dbReference>
<dbReference type="InterPro" id="IPR018586">
    <property type="entry name" value="Brinker_DNA-bd"/>
</dbReference>
<dbReference type="FunFam" id="3.30.160.60:FF:001480">
    <property type="entry name" value="Si:cabz01071911.3"/>
    <property type="match status" value="1"/>
</dbReference>
<proteinExistence type="inferred from homology"/>
<dbReference type="FunFam" id="3.30.160.60:FF:000358">
    <property type="entry name" value="zinc finger protein 24"/>
    <property type="match status" value="1"/>
</dbReference>
<evidence type="ECO:0000256" key="4">
    <source>
        <dbReference type="ARBA" id="ARBA00022737"/>
    </source>
</evidence>
<dbReference type="SMART" id="SM00355">
    <property type="entry name" value="ZnF_C2H2"/>
    <property type="match status" value="8"/>
</dbReference>
<evidence type="ECO:0000313" key="15">
    <source>
        <dbReference type="Ensembl" id="ENSCSEP00000021526.1"/>
    </source>
</evidence>
<comment type="similarity">
    <text evidence="2">Belongs to the krueppel C2H2-type zinc-finger protein family.</text>
</comment>
<dbReference type="InterPro" id="IPR009057">
    <property type="entry name" value="Homeodomain-like_sf"/>
</dbReference>
<dbReference type="Pfam" id="PF03184">
    <property type="entry name" value="DDE_1"/>
    <property type="match status" value="1"/>
</dbReference>
<dbReference type="OMA" id="CHISRET"/>
<dbReference type="InterPro" id="IPR006600">
    <property type="entry name" value="HTH_CenpB_DNA-bd_dom"/>
</dbReference>
<dbReference type="PANTHER" id="PTHR23235">
    <property type="entry name" value="KRUEPPEL-LIKE TRANSCRIPTION FACTOR"/>
    <property type="match status" value="1"/>
</dbReference>
<feature type="domain" description="C2H2-type" evidence="13">
    <location>
        <begin position="750"/>
        <end position="777"/>
    </location>
</feature>
<keyword evidence="9" id="KW-0804">Transcription</keyword>
<keyword evidence="10" id="KW-0539">Nucleus</keyword>
<dbReference type="SMART" id="SM00674">
    <property type="entry name" value="CENPB"/>
    <property type="match status" value="1"/>
</dbReference>
<evidence type="ECO:0000259" key="14">
    <source>
        <dbReference type="PROSITE" id="PS51253"/>
    </source>
</evidence>
<evidence type="ECO:0000313" key="16">
    <source>
        <dbReference type="Proteomes" id="UP000265120"/>
    </source>
</evidence>
<dbReference type="GeneTree" id="ENSGT00940000164807"/>
<sequence>MAAKRKSYTAEFKLQLVKYAAENGNRATERRFGVSEKLVRDWRKTEACLIAMKKSKKANRGLKARWPELEQRLHRWVLDQGAAGRHPSTIQLRLHAQLIAAEMNITDFAGGPSWCYRFMHRFMHRKHLPSTAPTTMFQNLPPDFQVQFDSFRVFVKEQVTAHHVLPDHIINMDEVPITFDIPIKQSVAEKGQTGVTTVTAGLEKFHFTVVLGCCGDGSKLPPMVIFKRKTVLKTRFPFAVVVASSEKGWMDEDTMNLWLKKCYSRRSDGFLKTHKALLVMESLPAYITAGIRSKIEACNSIPVIIPEGLTKMLQPLYIAVNQSFEAALRSLWDAWVLDGEQSLTTTERYPTFQQVVGWIDKAWSAVATESILLGFRQAGLTGPEADENQQLFGEWEGPPDQPFIKEEEEEVYIPEYEFDFAANTSLSEEDEKQCESLQFHNQNYKWENSPEGSEPARGSGPNRDLMSAAEDGTVDFCEGYDTQQLTGIKEQSTIEQIDWRTNIKEEEEELCIHQNDADIKAVSVKSEDDEVKPQSSGLNPQNPTDKNSEDCGGPVLCWNFGTDVHLESDTEEETEDSEDDWKESSEPSSLKTFGNNGILSKRPRNTGEELGCPECGKTFACRSYLLRHLKRHTGEKLFSCTECGKKFTERGSLRMHLRIHSEEELLSCSECGKRFTRETHLTRHMKIHTGEKPFSCSECGKRFTEKGSLTIHERIHVGEKPYCCFECGKRFTRDTHLKRHERIHTGEKPFTCSECGQRFSQETHLRRHVKIHTGEKPFGCPECGQRFTRETHLRRHVKIHTGEKPFSCSVCGKMFTRETQLRRHEKMHTKEKGCSFTECADANPWVEHLSFDDMVVGLIPRSDGLNATE</sequence>
<dbReference type="GO" id="GO:0000978">
    <property type="term" value="F:RNA polymerase II cis-regulatory region sequence-specific DNA binding"/>
    <property type="evidence" value="ECO:0007669"/>
    <property type="project" value="TreeGrafter"/>
</dbReference>
<keyword evidence="7" id="KW-0805">Transcription regulation</keyword>
<dbReference type="PROSITE" id="PS51253">
    <property type="entry name" value="HTH_CENPB"/>
    <property type="match status" value="1"/>
</dbReference>
<dbReference type="PROSITE" id="PS50157">
    <property type="entry name" value="ZINC_FINGER_C2H2_2"/>
    <property type="match status" value="8"/>
</dbReference>
<dbReference type="FunFam" id="3.30.160.60:FF:001498">
    <property type="entry name" value="Zinc finger protein 404"/>
    <property type="match status" value="1"/>
</dbReference>
<feature type="region of interest" description="Disordered" evidence="12">
    <location>
        <begin position="567"/>
        <end position="603"/>
    </location>
</feature>
<dbReference type="InParanoid" id="A0A3P8W7B6"/>
<evidence type="ECO:0000256" key="11">
    <source>
        <dbReference type="PROSITE-ProRule" id="PRU00042"/>
    </source>
</evidence>
<feature type="domain" description="C2H2-type" evidence="13">
    <location>
        <begin position="778"/>
        <end position="805"/>
    </location>
</feature>
<dbReference type="Gene3D" id="1.10.10.60">
    <property type="entry name" value="Homeodomain-like"/>
    <property type="match status" value="2"/>
</dbReference>
<dbReference type="InterPro" id="IPR013087">
    <property type="entry name" value="Znf_C2H2_type"/>
</dbReference>
<keyword evidence="8" id="KW-0238">DNA-binding</keyword>
<keyword evidence="3" id="KW-0479">Metal-binding</keyword>
<reference evidence="15" key="3">
    <citation type="submission" date="2025-09" db="UniProtKB">
        <authorList>
            <consortium name="Ensembl"/>
        </authorList>
    </citation>
    <scope>IDENTIFICATION</scope>
</reference>
<feature type="domain" description="C2H2-type" evidence="13">
    <location>
        <begin position="694"/>
        <end position="721"/>
    </location>
</feature>
<evidence type="ECO:0000256" key="5">
    <source>
        <dbReference type="ARBA" id="ARBA00022771"/>
    </source>
</evidence>
<name>A0A3P8W7B6_CYNSE</name>
<dbReference type="GO" id="GO:0008270">
    <property type="term" value="F:zinc ion binding"/>
    <property type="evidence" value="ECO:0007669"/>
    <property type="project" value="UniProtKB-KW"/>
</dbReference>
<accession>A0A3P8W7B6</accession>
<dbReference type="Pfam" id="PF03221">
    <property type="entry name" value="HTH_Tnp_Tc5"/>
    <property type="match status" value="1"/>
</dbReference>
<reference evidence="15 16" key="1">
    <citation type="journal article" date="2014" name="Nat. Genet.">
        <title>Whole-genome sequence of a flatfish provides insights into ZW sex chromosome evolution and adaptation to a benthic lifestyle.</title>
        <authorList>
            <person name="Chen S."/>
            <person name="Zhang G."/>
            <person name="Shao C."/>
            <person name="Huang Q."/>
            <person name="Liu G."/>
            <person name="Zhang P."/>
            <person name="Song W."/>
            <person name="An N."/>
            <person name="Chalopin D."/>
            <person name="Volff J.N."/>
            <person name="Hong Y."/>
            <person name="Li Q."/>
            <person name="Sha Z."/>
            <person name="Zhou H."/>
            <person name="Xie M."/>
            <person name="Yu Q."/>
            <person name="Liu Y."/>
            <person name="Xiang H."/>
            <person name="Wang N."/>
            <person name="Wu K."/>
            <person name="Yang C."/>
            <person name="Zhou Q."/>
            <person name="Liao X."/>
            <person name="Yang L."/>
            <person name="Hu Q."/>
            <person name="Zhang J."/>
            <person name="Meng L."/>
            <person name="Jin L."/>
            <person name="Tian Y."/>
            <person name="Lian J."/>
            <person name="Yang J."/>
            <person name="Miao G."/>
            <person name="Liu S."/>
            <person name="Liang Z."/>
            <person name="Yan F."/>
            <person name="Li Y."/>
            <person name="Sun B."/>
            <person name="Zhang H."/>
            <person name="Zhang J."/>
            <person name="Zhu Y."/>
            <person name="Du M."/>
            <person name="Zhao Y."/>
            <person name="Schartl M."/>
            <person name="Tang Q."/>
            <person name="Wang J."/>
        </authorList>
    </citation>
    <scope>NUCLEOTIDE SEQUENCE</scope>
</reference>
<feature type="domain" description="C2H2-type" evidence="13">
    <location>
        <begin position="610"/>
        <end position="637"/>
    </location>
</feature>
<evidence type="ECO:0000256" key="8">
    <source>
        <dbReference type="ARBA" id="ARBA00023125"/>
    </source>
</evidence>
<evidence type="ECO:0000256" key="10">
    <source>
        <dbReference type="ARBA" id="ARBA00023242"/>
    </source>
</evidence>
<organism evidence="15 16">
    <name type="scientific">Cynoglossus semilaevis</name>
    <name type="common">Tongue sole</name>
    <dbReference type="NCBI Taxonomy" id="244447"/>
    <lineage>
        <taxon>Eukaryota</taxon>
        <taxon>Metazoa</taxon>
        <taxon>Chordata</taxon>
        <taxon>Craniata</taxon>
        <taxon>Vertebrata</taxon>
        <taxon>Euteleostomi</taxon>
        <taxon>Actinopterygii</taxon>
        <taxon>Neopterygii</taxon>
        <taxon>Teleostei</taxon>
        <taxon>Neoteleostei</taxon>
        <taxon>Acanthomorphata</taxon>
        <taxon>Carangaria</taxon>
        <taxon>Pleuronectiformes</taxon>
        <taxon>Pleuronectoidei</taxon>
        <taxon>Cynoglossidae</taxon>
        <taxon>Cynoglossinae</taxon>
        <taxon>Cynoglossus</taxon>
    </lineage>
</organism>
<dbReference type="PANTHER" id="PTHR23235:SF178">
    <property type="entry name" value="C2H2-TYPE DOMAIN-CONTAINING PROTEIN-RELATED"/>
    <property type="match status" value="1"/>
</dbReference>
<dbReference type="Gene3D" id="3.30.160.60">
    <property type="entry name" value="Classic Zinc Finger"/>
    <property type="match status" value="8"/>
</dbReference>
<dbReference type="FunFam" id="3.30.160.60:FF:000099">
    <property type="entry name" value="Zinc finger protein 79"/>
    <property type="match status" value="1"/>
</dbReference>
<feature type="compositionally biased region" description="Acidic residues" evidence="12">
    <location>
        <begin position="569"/>
        <end position="581"/>
    </location>
</feature>
<reference evidence="15" key="2">
    <citation type="submission" date="2025-08" db="UniProtKB">
        <authorList>
            <consortium name="Ensembl"/>
        </authorList>
    </citation>
    <scope>IDENTIFICATION</scope>
</reference>
<evidence type="ECO:0000256" key="2">
    <source>
        <dbReference type="ARBA" id="ARBA00006991"/>
    </source>
</evidence>
<keyword evidence="4" id="KW-0677">Repeat</keyword>
<evidence type="ECO:0000259" key="13">
    <source>
        <dbReference type="PROSITE" id="PS50157"/>
    </source>
</evidence>
<keyword evidence="5 11" id="KW-0863">Zinc-finger</keyword>
<dbReference type="FunFam" id="3.30.160.60:FF:002343">
    <property type="entry name" value="Zinc finger protein 33A"/>
    <property type="match status" value="2"/>
</dbReference>
<feature type="domain" description="HTH CENPB-type" evidence="14">
    <location>
        <begin position="57"/>
        <end position="128"/>
    </location>
</feature>
<feature type="compositionally biased region" description="Polar residues" evidence="12">
    <location>
        <begin position="533"/>
        <end position="545"/>
    </location>
</feature>
<evidence type="ECO:0000256" key="7">
    <source>
        <dbReference type="ARBA" id="ARBA00023015"/>
    </source>
</evidence>
<dbReference type="FunFam" id="3.30.160.60:FF:001954">
    <property type="entry name" value="Zinc finger protein 787"/>
    <property type="match status" value="1"/>
</dbReference>
<evidence type="ECO:0000256" key="12">
    <source>
        <dbReference type="SAM" id="MobiDB-lite"/>
    </source>
</evidence>
<dbReference type="SUPFAM" id="SSF46689">
    <property type="entry name" value="Homeodomain-like"/>
    <property type="match status" value="1"/>
</dbReference>
<evidence type="ECO:0000256" key="1">
    <source>
        <dbReference type="ARBA" id="ARBA00004123"/>
    </source>
</evidence>
<dbReference type="Pfam" id="PF00096">
    <property type="entry name" value="zf-C2H2"/>
    <property type="match status" value="7"/>
</dbReference>
<feature type="domain" description="C2H2-type" evidence="13">
    <location>
        <begin position="722"/>
        <end position="749"/>
    </location>
</feature>
<dbReference type="Pfam" id="PF09607">
    <property type="entry name" value="BrkDBD"/>
    <property type="match status" value="1"/>
</dbReference>
<evidence type="ECO:0008006" key="17">
    <source>
        <dbReference type="Google" id="ProtNLM"/>
    </source>
</evidence>
<dbReference type="Pfam" id="PF13894">
    <property type="entry name" value="zf-C2H2_4"/>
    <property type="match status" value="1"/>
</dbReference>
<evidence type="ECO:0000256" key="9">
    <source>
        <dbReference type="ARBA" id="ARBA00023163"/>
    </source>
</evidence>
<keyword evidence="16" id="KW-1185">Reference proteome</keyword>
<keyword evidence="6" id="KW-0862">Zinc</keyword>
<dbReference type="SUPFAM" id="SSF57667">
    <property type="entry name" value="beta-beta-alpha zinc fingers"/>
    <property type="match status" value="6"/>
</dbReference>
<protein>
    <recommendedName>
        <fullName evidence="17">HTH CENPB-type domain-containing protein</fullName>
    </recommendedName>
</protein>
<feature type="domain" description="C2H2-type" evidence="13">
    <location>
        <begin position="666"/>
        <end position="693"/>
    </location>
</feature>
<feature type="region of interest" description="Disordered" evidence="12">
    <location>
        <begin position="524"/>
        <end position="549"/>
    </location>
</feature>
<dbReference type="InterPro" id="IPR004875">
    <property type="entry name" value="DDE_SF_endonuclease_dom"/>
</dbReference>
<evidence type="ECO:0000256" key="6">
    <source>
        <dbReference type="ARBA" id="ARBA00022833"/>
    </source>
</evidence>